<accession>A0A383AY26</accession>
<name>A0A383AY26_9ZZZZ</name>
<dbReference type="EMBL" id="UINC01195459">
    <property type="protein sequence ID" value="SVE12038.1"/>
    <property type="molecule type" value="Genomic_DNA"/>
</dbReference>
<protein>
    <submittedName>
        <fullName evidence="1">Uncharacterized protein</fullName>
    </submittedName>
</protein>
<dbReference type="PROSITE" id="PS51257">
    <property type="entry name" value="PROKAR_LIPOPROTEIN"/>
    <property type="match status" value="1"/>
</dbReference>
<evidence type="ECO:0000313" key="1">
    <source>
        <dbReference type="EMBL" id="SVE12038.1"/>
    </source>
</evidence>
<gene>
    <name evidence="1" type="ORF">METZ01_LOCUS464892</name>
</gene>
<organism evidence="1">
    <name type="scientific">marine metagenome</name>
    <dbReference type="NCBI Taxonomy" id="408172"/>
    <lineage>
        <taxon>unclassified sequences</taxon>
        <taxon>metagenomes</taxon>
        <taxon>ecological metagenomes</taxon>
    </lineage>
</organism>
<sequence length="183" mass="20580">MNRFSRHIHIPGMATLALALLTAALGLSACAYRPFAGPLLPAEDQGQNMAVHDNGGIVYQFDRFEVTLRPVTDAELNRTFLNASTAGNKSTNAFTFGDTPFPAPDSTRQRFTVFQVSVKNYSFPKVLVDPAKVILVAGNGREYPSLSLQQLETYYRAYAIGYRGNEYSRLRERLEMMRRTMFR</sequence>
<reference evidence="1" key="1">
    <citation type="submission" date="2018-05" db="EMBL/GenBank/DDBJ databases">
        <authorList>
            <person name="Lanie J.A."/>
            <person name="Ng W.-L."/>
            <person name="Kazmierczak K.M."/>
            <person name="Andrzejewski T.M."/>
            <person name="Davidsen T.M."/>
            <person name="Wayne K.J."/>
            <person name="Tettelin H."/>
            <person name="Glass J.I."/>
            <person name="Rusch D."/>
            <person name="Podicherti R."/>
            <person name="Tsui H.-C.T."/>
            <person name="Winkler M.E."/>
        </authorList>
    </citation>
    <scope>NUCLEOTIDE SEQUENCE</scope>
</reference>
<feature type="non-terminal residue" evidence="1">
    <location>
        <position position="183"/>
    </location>
</feature>
<dbReference type="AlphaFoldDB" id="A0A383AY26"/>
<proteinExistence type="predicted"/>